<reference evidence="2 3" key="1">
    <citation type="submission" date="2019-11" db="EMBL/GenBank/DDBJ databases">
        <authorList>
            <person name="Li X.-J."/>
            <person name="Feng X.-M."/>
        </authorList>
    </citation>
    <scope>NUCLEOTIDE SEQUENCE [LARGE SCALE GENOMIC DNA]</scope>
    <source>
        <strain evidence="2 3">XMNu-373</strain>
    </source>
</reference>
<gene>
    <name evidence="2" type="ORF">F7O44_25965</name>
</gene>
<dbReference type="EMBL" id="WLZY01000012">
    <property type="protein sequence ID" value="NDL60530.1"/>
    <property type="molecule type" value="Genomic_DNA"/>
</dbReference>
<dbReference type="Proteomes" id="UP000460435">
    <property type="component" value="Unassembled WGS sequence"/>
</dbReference>
<evidence type="ECO:0000313" key="2">
    <source>
        <dbReference type="EMBL" id="NDL60530.1"/>
    </source>
</evidence>
<sequence>MTQTTTSTALETVLDYHRAWTSGDLERAMTRVAEDIVCRAPGVDLSGKDAYRGYLAEFLPNLAGLTDVASFADAGHVALFYYPHTAATTTAPAAEYFTVRDGAIVESVLVFDRLSFVPPGER</sequence>
<dbReference type="InterPro" id="IPR032710">
    <property type="entry name" value="NTF2-like_dom_sf"/>
</dbReference>
<dbReference type="AlphaFoldDB" id="A0A7K3MBJ6"/>
<evidence type="ECO:0000313" key="3">
    <source>
        <dbReference type="Proteomes" id="UP000460435"/>
    </source>
</evidence>
<comment type="caution">
    <text evidence="2">The sequence shown here is derived from an EMBL/GenBank/DDBJ whole genome shotgun (WGS) entry which is preliminary data.</text>
</comment>
<dbReference type="Gene3D" id="3.10.450.50">
    <property type="match status" value="1"/>
</dbReference>
<dbReference type="RefSeq" id="WP_162453231.1">
    <property type="nucleotide sequence ID" value="NZ_WLZY01000012.1"/>
</dbReference>
<feature type="domain" description="SnoaL-like" evidence="1">
    <location>
        <begin position="13"/>
        <end position="106"/>
    </location>
</feature>
<protein>
    <submittedName>
        <fullName evidence="2">Nuclear transport factor 2 family protein</fullName>
    </submittedName>
</protein>
<evidence type="ECO:0000259" key="1">
    <source>
        <dbReference type="Pfam" id="PF12680"/>
    </source>
</evidence>
<dbReference type="Pfam" id="PF12680">
    <property type="entry name" value="SnoaL_2"/>
    <property type="match status" value="1"/>
</dbReference>
<organism evidence="2 3">
    <name type="scientific">Phytoactinopolyspora mesophila</name>
    <dbReference type="NCBI Taxonomy" id="2650750"/>
    <lineage>
        <taxon>Bacteria</taxon>
        <taxon>Bacillati</taxon>
        <taxon>Actinomycetota</taxon>
        <taxon>Actinomycetes</taxon>
        <taxon>Jiangellales</taxon>
        <taxon>Jiangellaceae</taxon>
        <taxon>Phytoactinopolyspora</taxon>
    </lineage>
</organism>
<accession>A0A7K3MBJ6</accession>
<dbReference type="SUPFAM" id="SSF54427">
    <property type="entry name" value="NTF2-like"/>
    <property type="match status" value="1"/>
</dbReference>
<proteinExistence type="predicted"/>
<name>A0A7K3MBJ6_9ACTN</name>
<dbReference type="InterPro" id="IPR037401">
    <property type="entry name" value="SnoaL-like"/>
</dbReference>
<keyword evidence="3" id="KW-1185">Reference proteome</keyword>